<feature type="domain" description="Mur ligase central" evidence="1">
    <location>
        <begin position="37"/>
        <end position="190"/>
    </location>
</feature>
<accession>A0A143YMN6</accession>
<dbReference type="InterPro" id="IPR008337">
    <property type="entry name" value="Capsule_biosynth_CapB"/>
</dbReference>
<dbReference type="NCBIfam" id="TIGR04012">
    <property type="entry name" value="poly_gGlu_PgsB"/>
    <property type="match status" value="1"/>
</dbReference>
<dbReference type="GO" id="GO:0016020">
    <property type="term" value="C:membrane"/>
    <property type="evidence" value="ECO:0007669"/>
    <property type="project" value="InterPro"/>
</dbReference>
<reference evidence="2 3" key="1">
    <citation type="submission" date="2016-02" db="EMBL/GenBank/DDBJ databases">
        <authorList>
            <person name="Wen L."/>
            <person name="He K."/>
            <person name="Yang H."/>
        </authorList>
    </citation>
    <scope>NUCLEOTIDE SEQUENCE [LARGE SCALE GENOMIC DNA]</scope>
    <source>
        <strain evidence="2">Trichococcus palustris</strain>
    </source>
</reference>
<dbReference type="InterPro" id="IPR050061">
    <property type="entry name" value="MurCDEF_pg_biosynth"/>
</dbReference>
<proteinExistence type="predicted"/>
<name>A0A143YMN6_9LACT</name>
<dbReference type="AlphaFoldDB" id="A0A143YMN6"/>
<gene>
    <name evidence="2" type="ORF">Tpal_1525</name>
</gene>
<dbReference type="PRINTS" id="PR01758">
    <property type="entry name" value="CAPSULEPROTB"/>
</dbReference>
<keyword evidence="3" id="KW-1185">Reference proteome</keyword>
<evidence type="ECO:0000259" key="1">
    <source>
        <dbReference type="Pfam" id="PF08245"/>
    </source>
</evidence>
<dbReference type="InterPro" id="IPR013221">
    <property type="entry name" value="Mur_ligase_cen"/>
</dbReference>
<dbReference type="PANTHER" id="PTHR43445:SF1">
    <property type="entry name" value="PGA SYNTHASE CAPB"/>
    <property type="match status" value="1"/>
</dbReference>
<sequence>MIIVITFSVLFLMIGIREKAKNQKNIDAIPVRIVVNGIRGKSTVTRLMTGILAAGSYKVVGKTTGTAARMLFWNSTEEEAIERRPEGPNISEQKKVMAQAVQLGADVLVSECMAVNPDYQIIFQEQLMQANICVIVNVIEDHMEVMGPTLDNIAEAFTATIPYGGKLIVATGPYEPYFRKIAEERGTEIFVADTAEISEEQLKRFSYVVFPENVALALALAEVMDIDEDVAWQGMLRANPDPGILRIHTIDVLGEETHFVNAFAANDATSTLAIWQRVQDLGYPTDKLAVIMNCRPDRVDRSVQFAKEVLPHLPSELFICMGEGTKPVRDAYHAGKIVTAEFIEVKRDDGFAIYNDLEEKLAGKVIIGVGNIHGTAEEFIDALLRVRPEGEERCTGQNYTLPL</sequence>
<dbReference type="GO" id="GO:0005524">
    <property type="term" value="F:ATP binding"/>
    <property type="evidence" value="ECO:0007669"/>
    <property type="project" value="InterPro"/>
</dbReference>
<dbReference type="PANTHER" id="PTHR43445">
    <property type="entry name" value="UDP-N-ACETYLMURAMATE--L-ALANINE LIGASE-RELATED"/>
    <property type="match status" value="1"/>
</dbReference>
<organism evidence="2 3">
    <name type="scientific">Trichococcus palustris</name>
    <dbReference type="NCBI Taxonomy" id="140314"/>
    <lineage>
        <taxon>Bacteria</taxon>
        <taxon>Bacillati</taxon>
        <taxon>Bacillota</taxon>
        <taxon>Bacilli</taxon>
        <taxon>Lactobacillales</taxon>
        <taxon>Carnobacteriaceae</taxon>
        <taxon>Trichococcus</taxon>
    </lineage>
</organism>
<dbReference type="STRING" id="140314.SAMN04488076_11631"/>
<dbReference type="OrthoDB" id="2884at2"/>
<dbReference type="Proteomes" id="UP000242754">
    <property type="component" value="Unassembled WGS sequence"/>
</dbReference>
<dbReference type="GO" id="GO:0016881">
    <property type="term" value="F:acid-amino acid ligase activity"/>
    <property type="evidence" value="ECO:0007669"/>
    <property type="project" value="InterPro"/>
</dbReference>
<dbReference type="Gene3D" id="3.40.1190.10">
    <property type="entry name" value="Mur-like, catalytic domain"/>
    <property type="match status" value="1"/>
</dbReference>
<protein>
    <submittedName>
        <fullName evidence="2">Capsule biosynthesis protein capb</fullName>
    </submittedName>
</protein>
<dbReference type="GO" id="GO:0045227">
    <property type="term" value="P:capsule polysaccharide biosynthetic process"/>
    <property type="evidence" value="ECO:0007669"/>
    <property type="project" value="InterPro"/>
</dbReference>
<evidence type="ECO:0000313" key="3">
    <source>
        <dbReference type="Proteomes" id="UP000242754"/>
    </source>
</evidence>
<dbReference type="RefSeq" id="WP_087033113.1">
    <property type="nucleotide sequence ID" value="NZ_FJNE01000004.1"/>
</dbReference>
<dbReference type="SUPFAM" id="SSF53623">
    <property type="entry name" value="MurD-like peptide ligases, catalytic domain"/>
    <property type="match status" value="1"/>
</dbReference>
<dbReference type="EMBL" id="FJNE01000004">
    <property type="protein sequence ID" value="CZQ92659.1"/>
    <property type="molecule type" value="Genomic_DNA"/>
</dbReference>
<dbReference type="InterPro" id="IPR036565">
    <property type="entry name" value="Mur-like_cat_sf"/>
</dbReference>
<evidence type="ECO:0000313" key="2">
    <source>
        <dbReference type="EMBL" id="CZQ92659.1"/>
    </source>
</evidence>
<dbReference type="Pfam" id="PF08245">
    <property type="entry name" value="Mur_ligase_M"/>
    <property type="match status" value="1"/>
</dbReference>